<evidence type="ECO:0000256" key="6">
    <source>
        <dbReference type="ARBA" id="ARBA00023002"/>
    </source>
</evidence>
<keyword evidence="5" id="KW-0521">NADP</keyword>
<keyword evidence="9" id="KW-1185">Reference proteome</keyword>
<feature type="domain" description="DHFR" evidence="7">
    <location>
        <begin position="1"/>
        <end position="162"/>
    </location>
</feature>
<dbReference type="Gene3D" id="3.40.430.10">
    <property type="entry name" value="Dihydrofolate Reductase, subunit A"/>
    <property type="match status" value="1"/>
</dbReference>
<dbReference type="PANTHER" id="PTHR48069">
    <property type="entry name" value="DIHYDROFOLATE REDUCTASE"/>
    <property type="match status" value="1"/>
</dbReference>
<comment type="caution">
    <text evidence="8">The sequence shown here is derived from an EMBL/GenBank/DDBJ whole genome shotgun (WGS) entry which is preliminary data.</text>
</comment>
<protein>
    <recommendedName>
        <fullName evidence="3">dihydrofolate reductase</fullName>
        <ecNumber evidence="3">1.5.1.3</ecNumber>
    </recommendedName>
</protein>
<keyword evidence="4" id="KW-0554">One-carbon metabolism</keyword>
<evidence type="ECO:0000256" key="3">
    <source>
        <dbReference type="ARBA" id="ARBA00012856"/>
    </source>
</evidence>
<evidence type="ECO:0000256" key="1">
    <source>
        <dbReference type="ARBA" id="ARBA00004903"/>
    </source>
</evidence>
<reference evidence="8 9" key="1">
    <citation type="submission" date="2020-08" db="EMBL/GenBank/DDBJ databases">
        <title>A Genomic Blueprint of the Chicken Gut Microbiome.</title>
        <authorList>
            <person name="Gilroy R."/>
            <person name="Ravi A."/>
            <person name="Getino M."/>
            <person name="Pursley I."/>
            <person name="Horton D.L."/>
            <person name="Alikhan N.-F."/>
            <person name="Baker D."/>
            <person name="Gharbi K."/>
            <person name="Hall N."/>
            <person name="Watson M."/>
            <person name="Adriaenssens E.M."/>
            <person name="Foster-Nyarko E."/>
            <person name="Jarju S."/>
            <person name="Secka A."/>
            <person name="Antonio M."/>
            <person name="Oren A."/>
            <person name="Chaudhuri R."/>
            <person name="La Ragione R.M."/>
            <person name="Hildebrand F."/>
            <person name="Pallen M.J."/>
        </authorList>
    </citation>
    <scope>NUCLEOTIDE SEQUENCE [LARGE SCALE GENOMIC DNA]</scope>
    <source>
        <strain evidence="8 9">N37</strain>
    </source>
</reference>
<dbReference type="InterPro" id="IPR024072">
    <property type="entry name" value="DHFR-like_dom_sf"/>
</dbReference>
<keyword evidence="6" id="KW-0560">Oxidoreductase</keyword>
<evidence type="ECO:0000259" key="7">
    <source>
        <dbReference type="PROSITE" id="PS51330"/>
    </source>
</evidence>
<dbReference type="Proteomes" id="UP000627166">
    <property type="component" value="Unassembled WGS sequence"/>
</dbReference>
<sequence>MNLIVAVDKNFGIGNGGNLLTYIPEDLEDFKKKTMGKVVVMGRTTLESLPNKAPLKNRTNIILTRNKSYKVKDAIVVNSLEDLFKVLKNYNSDDIYVIGGQCIYNKLESYCKFAYVTKIHKVFKADRHFINIDEDEKWKLEKKGETIISSSGVSFNFNIYRNIKMLNFTCYYSSKES</sequence>
<accession>A0ABR8YQT4</accession>
<dbReference type="Pfam" id="PF00186">
    <property type="entry name" value="DHFR_1"/>
    <property type="match status" value="1"/>
</dbReference>
<dbReference type="PANTHER" id="PTHR48069:SF3">
    <property type="entry name" value="DIHYDROFOLATE REDUCTASE"/>
    <property type="match status" value="1"/>
</dbReference>
<organism evidence="8 9">
    <name type="scientific">Clostridium faecium</name>
    <dbReference type="NCBI Taxonomy" id="2762223"/>
    <lineage>
        <taxon>Bacteria</taxon>
        <taxon>Bacillati</taxon>
        <taxon>Bacillota</taxon>
        <taxon>Clostridia</taxon>
        <taxon>Eubacteriales</taxon>
        <taxon>Clostridiaceae</taxon>
        <taxon>Clostridium</taxon>
    </lineage>
</organism>
<dbReference type="InterPro" id="IPR012259">
    <property type="entry name" value="DHFR"/>
</dbReference>
<evidence type="ECO:0000256" key="4">
    <source>
        <dbReference type="ARBA" id="ARBA00022563"/>
    </source>
</evidence>
<dbReference type="InterPro" id="IPR001796">
    <property type="entry name" value="DHFR_dom"/>
</dbReference>
<proteinExistence type="inferred from homology"/>
<evidence type="ECO:0000256" key="2">
    <source>
        <dbReference type="ARBA" id="ARBA00009539"/>
    </source>
</evidence>
<evidence type="ECO:0000313" key="8">
    <source>
        <dbReference type="EMBL" id="MBD8046373.1"/>
    </source>
</evidence>
<name>A0ABR8YQT4_9CLOT</name>
<evidence type="ECO:0000256" key="5">
    <source>
        <dbReference type="ARBA" id="ARBA00022857"/>
    </source>
</evidence>
<dbReference type="EC" id="1.5.1.3" evidence="3"/>
<gene>
    <name evidence="8" type="ORF">H9637_04835</name>
</gene>
<dbReference type="CDD" id="cd00209">
    <property type="entry name" value="DHFR"/>
    <property type="match status" value="1"/>
</dbReference>
<evidence type="ECO:0000313" key="9">
    <source>
        <dbReference type="Proteomes" id="UP000627166"/>
    </source>
</evidence>
<dbReference type="PRINTS" id="PR00070">
    <property type="entry name" value="DHFR"/>
</dbReference>
<dbReference type="SUPFAM" id="SSF53597">
    <property type="entry name" value="Dihydrofolate reductase-like"/>
    <property type="match status" value="1"/>
</dbReference>
<comment type="similarity">
    <text evidence="2">Belongs to the dihydrofolate reductase family.</text>
</comment>
<dbReference type="EMBL" id="JACSQB010000037">
    <property type="protein sequence ID" value="MBD8046373.1"/>
    <property type="molecule type" value="Genomic_DNA"/>
</dbReference>
<comment type="pathway">
    <text evidence="1">Cofactor biosynthesis; tetrahydrofolate biosynthesis; 5,6,7,8-tetrahydrofolate from 7,8-dihydrofolate: step 1/1.</text>
</comment>
<dbReference type="PROSITE" id="PS51330">
    <property type="entry name" value="DHFR_2"/>
    <property type="match status" value="1"/>
</dbReference>
<dbReference type="RefSeq" id="WP_191739346.1">
    <property type="nucleotide sequence ID" value="NZ_JACSQB010000037.1"/>
</dbReference>